<dbReference type="EMBL" id="JBHGSI010000003">
    <property type="protein sequence ID" value="MFB4720156.1"/>
    <property type="molecule type" value="Genomic_DNA"/>
</dbReference>
<keyword evidence="3" id="KW-0547">Nucleotide-binding</keyword>
<dbReference type="RefSeq" id="WP_265195549.1">
    <property type="nucleotide sequence ID" value="NZ_CP135253.1"/>
</dbReference>
<accession>A0AA96RQF5</accession>
<keyword evidence="4" id="KW-1185">Reference proteome</keyword>
<evidence type="ECO:0000313" key="4">
    <source>
        <dbReference type="Proteomes" id="UP001577381"/>
    </source>
</evidence>
<dbReference type="PANTHER" id="PTHR43581:SF2">
    <property type="entry name" value="EXCINUCLEASE ATPASE SUBUNIT"/>
    <property type="match status" value="1"/>
</dbReference>
<proteinExistence type="predicted"/>
<dbReference type="PANTHER" id="PTHR43581">
    <property type="entry name" value="ATP/GTP PHOSPHATASE"/>
    <property type="match status" value="1"/>
</dbReference>
<evidence type="ECO:0000259" key="1">
    <source>
        <dbReference type="Pfam" id="PF13175"/>
    </source>
</evidence>
<dbReference type="InterPro" id="IPR041685">
    <property type="entry name" value="AAA_GajA/Old/RecF-like"/>
</dbReference>
<dbReference type="EMBL" id="CP135253">
    <property type="protein sequence ID" value="WNS36965.1"/>
    <property type="molecule type" value="Genomic_DNA"/>
</dbReference>
<sequence length="384" mass="44011">MKNITIILGENGKGKTRYLLKVFESKKNNSSIAVISNSLINKFPKIESRKITQYLISSTHAQTNSYESFLYGEFNKIITPLNINSALEILEYIGFEPFLNIVQKPNYKIKTNNDNKNTIHKISIEGSIGAEFNQKTITKTANSDYSEYIQREHFFKINKENMDGINEYSRHLTKNEIVKEKVNIEDDLFSTSFFLMKKGVEFPLSQASSGELYMLGIGLFIIKFITGFDNNKDEAIILIDEPENSLHPKWQREYIQNIINFIGKKSVDVYIATHSPFIAIPNNIDNANIRVATVSEGELVYENPGIGLNIEEIYYDYFGVLTPKNRYLSECCETLLKKYTLGTISFHEANSTLEDMKNASTDTLQISFIESVIELLFKLQEKRL</sequence>
<reference evidence="3" key="1">
    <citation type="submission" date="2023-09" db="EMBL/GenBank/DDBJ databases">
        <title>Coexistence of blaNDM-1 and blaKPC-2 in Enterobacter chuandaensis.</title>
        <authorList>
            <person name="Chen R."/>
        </authorList>
    </citation>
    <scope>NUCLEOTIDE SEQUENCE</scope>
    <source>
        <strain evidence="3">FAHZZU5885</strain>
    </source>
</reference>
<dbReference type="KEGG" id="echu:RQP59_18075"/>
<dbReference type="GO" id="GO:0005524">
    <property type="term" value="F:ATP binding"/>
    <property type="evidence" value="ECO:0007669"/>
    <property type="project" value="UniProtKB-KW"/>
</dbReference>
<dbReference type="AlphaFoldDB" id="A0AA96RQF5"/>
<dbReference type="Pfam" id="PF13175">
    <property type="entry name" value="AAA_15"/>
    <property type="match status" value="1"/>
</dbReference>
<dbReference type="SUPFAM" id="SSF52540">
    <property type="entry name" value="P-loop containing nucleoside triphosphate hydrolases"/>
    <property type="match status" value="1"/>
</dbReference>
<organism evidence="3">
    <name type="scientific">Enterobacter chuandaensis</name>
    <dbReference type="NCBI Taxonomy" id="2497875"/>
    <lineage>
        <taxon>Bacteria</taxon>
        <taxon>Pseudomonadati</taxon>
        <taxon>Pseudomonadota</taxon>
        <taxon>Gammaproteobacteria</taxon>
        <taxon>Enterobacterales</taxon>
        <taxon>Enterobacteriaceae</taxon>
        <taxon>Enterobacter</taxon>
        <taxon>Enterobacter cloacae complex</taxon>
    </lineage>
</organism>
<name>A0AA96RQF5_9ENTR</name>
<keyword evidence="3" id="KW-0067">ATP-binding</keyword>
<dbReference type="InterPro" id="IPR027417">
    <property type="entry name" value="P-loop_NTPase"/>
</dbReference>
<evidence type="ECO:0000313" key="2">
    <source>
        <dbReference type="EMBL" id="MFB4720156.1"/>
    </source>
</evidence>
<evidence type="ECO:0000313" key="3">
    <source>
        <dbReference type="EMBL" id="WNS36965.1"/>
    </source>
</evidence>
<dbReference type="InterPro" id="IPR051396">
    <property type="entry name" value="Bact_Antivir_Def_Nuclease"/>
</dbReference>
<dbReference type="Proteomes" id="UP001577381">
    <property type="component" value="Unassembled WGS sequence"/>
</dbReference>
<gene>
    <name evidence="2" type="ORF">ACE3KR_14850</name>
    <name evidence="3" type="ORF">RQP59_18075</name>
</gene>
<protein>
    <submittedName>
        <fullName evidence="3">ATP-binding protein</fullName>
    </submittedName>
</protein>
<dbReference type="Gene3D" id="3.40.50.300">
    <property type="entry name" value="P-loop containing nucleotide triphosphate hydrolases"/>
    <property type="match status" value="1"/>
</dbReference>
<feature type="domain" description="Endonuclease GajA/Old nuclease/RecF-like AAA" evidence="1">
    <location>
        <begin position="135"/>
        <end position="279"/>
    </location>
</feature>
<reference evidence="2 4" key="2">
    <citation type="submission" date="2024-09" db="EMBL/GenBank/DDBJ databases">
        <title>Molecular characterization of Carbapenemase-producing Enterobacter cloacae Complex from Infections in Argentina.</title>
        <authorList>
            <person name="De Mendieta J.M."/>
            <person name="Gomez S."/>
        </authorList>
    </citation>
    <scope>NUCLEOTIDE SEQUENCE [LARGE SCALE GENOMIC DNA]</scope>
    <source>
        <strain evidence="2 4">M23267</strain>
    </source>
</reference>